<proteinExistence type="predicted"/>
<evidence type="ECO:0000259" key="1">
    <source>
        <dbReference type="Pfam" id="PF21168"/>
    </source>
</evidence>
<reference evidence="2 3" key="1">
    <citation type="submission" date="2019-10" db="EMBL/GenBank/DDBJ databases">
        <title>Complete genome sequence of Variovorax paradoxus 5C-2.</title>
        <authorList>
            <person name="Gogoleva N.E."/>
            <person name="Balkin A.S."/>
        </authorList>
    </citation>
    <scope>NUCLEOTIDE SEQUENCE [LARGE SCALE GENOMIC DNA]</scope>
    <source>
        <strain evidence="2 3">5C-2</strain>
    </source>
</reference>
<feature type="domain" description="Chorismatase FkbO/Hyg5-like N-terminal" evidence="1">
    <location>
        <begin position="63"/>
        <end position="189"/>
    </location>
</feature>
<dbReference type="InterPro" id="IPR049368">
    <property type="entry name" value="FkbO_Hyg5-like_N"/>
</dbReference>
<dbReference type="Pfam" id="PF01042">
    <property type="entry name" value="Ribonuc_L-PSP"/>
    <property type="match status" value="1"/>
</dbReference>
<dbReference type="CDD" id="cd06153">
    <property type="entry name" value="YjgF_YER057c_UK114_like_5"/>
    <property type="match status" value="1"/>
</dbReference>
<dbReference type="Gene3D" id="3.30.1330.40">
    <property type="entry name" value="RutC-like"/>
    <property type="match status" value="1"/>
</dbReference>
<dbReference type="AlphaFoldDB" id="A0A5Q0MAV1"/>
<evidence type="ECO:0000313" key="2">
    <source>
        <dbReference type="EMBL" id="QFZ85542.1"/>
    </source>
</evidence>
<gene>
    <name evidence="2" type="ORF">GFK26_23640</name>
</gene>
<evidence type="ECO:0000313" key="3">
    <source>
        <dbReference type="Proteomes" id="UP000326780"/>
    </source>
</evidence>
<dbReference type="InterPro" id="IPR006175">
    <property type="entry name" value="YjgF/YER057c/UK114"/>
</dbReference>
<sequence length="346" mass="37574">MRPQDDHLHSPLRVERLSLPDSLALATHSHAPFAALGYGTPHGVAWMPTVNARVLSPQGAMADVWHVGDGTQVRSGTTGIARWRTDGHWLLGAIDLDEAVEGQSLTELAQRAYRDLFRTLDQADTPHLQRIWNYLPRINADGGGLERYRQFNLGRQEAFFEAGRAAFEGAPAACALGIRQGALSIRFLAGRAAPLPVENPRQVSAYRYPETYGPRSPTFSRAALADIGDGQVALFISGTASIVGHETVHHGDVREQTRETLRNLEAVIASAHAQTTARFSLDALDGVVYVRHPSDTEAVREVIEAALGAHAPMARHAVYLEADICRSDLLVEIEAHTVAAGRLQAA</sequence>
<dbReference type="Proteomes" id="UP000326780">
    <property type="component" value="Chromosome"/>
</dbReference>
<dbReference type="RefSeq" id="WP_153284111.1">
    <property type="nucleotide sequence ID" value="NZ_CP045644.1"/>
</dbReference>
<protein>
    <recommendedName>
        <fullName evidence="1">Chorismatase FkbO/Hyg5-like N-terminal domain-containing protein</fullName>
    </recommendedName>
</protein>
<dbReference type="Pfam" id="PF21168">
    <property type="entry name" value="FkbO_Hyg5-like_N"/>
    <property type="match status" value="1"/>
</dbReference>
<dbReference type="InterPro" id="IPR035959">
    <property type="entry name" value="RutC-like_sf"/>
</dbReference>
<organism evidence="2 3">
    <name type="scientific">Variovorax paradoxus</name>
    <dbReference type="NCBI Taxonomy" id="34073"/>
    <lineage>
        <taxon>Bacteria</taxon>
        <taxon>Pseudomonadati</taxon>
        <taxon>Pseudomonadota</taxon>
        <taxon>Betaproteobacteria</taxon>
        <taxon>Burkholderiales</taxon>
        <taxon>Comamonadaceae</taxon>
        <taxon>Variovorax</taxon>
    </lineage>
</organism>
<accession>A0A5Q0MAV1</accession>
<name>A0A5Q0MAV1_VARPD</name>
<dbReference type="SUPFAM" id="SSF55298">
    <property type="entry name" value="YjgF-like"/>
    <property type="match status" value="1"/>
</dbReference>
<dbReference type="EMBL" id="CP045644">
    <property type="protein sequence ID" value="QFZ85542.1"/>
    <property type="molecule type" value="Genomic_DNA"/>
</dbReference>